<dbReference type="SUPFAM" id="SSF50630">
    <property type="entry name" value="Acid proteases"/>
    <property type="match status" value="1"/>
</dbReference>
<proteinExistence type="predicted"/>
<name>A0AAW2Q1E6_SESRA</name>
<organism evidence="1">
    <name type="scientific">Sesamum radiatum</name>
    <name type="common">Black benniseed</name>
    <dbReference type="NCBI Taxonomy" id="300843"/>
    <lineage>
        <taxon>Eukaryota</taxon>
        <taxon>Viridiplantae</taxon>
        <taxon>Streptophyta</taxon>
        <taxon>Embryophyta</taxon>
        <taxon>Tracheophyta</taxon>
        <taxon>Spermatophyta</taxon>
        <taxon>Magnoliopsida</taxon>
        <taxon>eudicotyledons</taxon>
        <taxon>Gunneridae</taxon>
        <taxon>Pentapetalae</taxon>
        <taxon>asterids</taxon>
        <taxon>lamiids</taxon>
        <taxon>Lamiales</taxon>
        <taxon>Pedaliaceae</taxon>
        <taxon>Sesamum</taxon>
    </lineage>
</organism>
<dbReference type="AlphaFoldDB" id="A0AAW2Q1E6"/>
<dbReference type="CDD" id="cd00303">
    <property type="entry name" value="retropepsin_like"/>
    <property type="match status" value="1"/>
</dbReference>
<evidence type="ECO:0000313" key="1">
    <source>
        <dbReference type="EMBL" id="KAL0361532.1"/>
    </source>
</evidence>
<sequence>MRARREKNLCYNCDEVFVLGHKCKMRYSYVLMNDEDIQVKRKESKRRNKLRELKWRMLHFPSNAMKGNISTGTLRVKGVINGKEIHILMDSESTHSFIDEKVVKALGIKTEPTTPMLVSVADGYGMMSTTICHKLSWEVQSFQFSYPVRTLKLGGCDFVLGCDWLGDHNPIELDFHQLTVTISQQDGKVILRALPHKSSSISAALSLLVELLRKRKVMD</sequence>
<gene>
    <name evidence="1" type="ORF">Sradi_3837700</name>
</gene>
<dbReference type="Gene3D" id="2.40.70.10">
    <property type="entry name" value="Acid Proteases"/>
    <property type="match status" value="1"/>
</dbReference>
<reference evidence="1" key="1">
    <citation type="submission" date="2020-06" db="EMBL/GenBank/DDBJ databases">
        <authorList>
            <person name="Li T."/>
            <person name="Hu X."/>
            <person name="Zhang T."/>
            <person name="Song X."/>
            <person name="Zhang H."/>
            <person name="Dai N."/>
            <person name="Sheng W."/>
            <person name="Hou X."/>
            <person name="Wei L."/>
        </authorList>
    </citation>
    <scope>NUCLEOTIDE SEQUENCE</scope>
    <source>
        <strain evidence="1">G02</strain>
        <tissue evidence="1">Leaf</tissue>
    </source>
</reference>
<comment type="caution">
    <text evidence="1">The sequence shown here is derived from an EMBL/GenBank/DDBJ whole genome shotgun (WGS) entry which is preliminary data.</text>
</comment>
<protein>
    <submittedName>
        <fullName evidence="1">Uncharacterized protein</fullName>
    </submittedName>
</protein>
<dbReference type="EMBL" id="JACGWJ010000016">
    <property type="protein sequence ID" value="KAL0361532.1"/>
    <property type="molecule type" value="Genomic_DNA"/>
</dbReference>
<reference evidence="1" key="2">
    <citation type="journal article" date="2024" name="Plant">
        <title>Genomic evolution and insights into agronomic trait innovations of Sesamum species.</title>
        <authorList>
            <person name="Miao H."/>
            <person name="Wang L."/>
            <person name="Qu L."/>
            <person name="Liu H."/>
            <person name="Sun Y."/>
            <person name="Le M."/>
            <person name="Wang Q."/>
            <person name="Wei S."/>
            <person name="Zheng Y."/>
            <person name="Lin W."/>
            <person name="Duan Y."/>
            <person name="Cao H."/>
            <person name="Xiong S."/>
            <person name="Wang X."/>
            <person name="Wei L."/>
            <person name="Li C."/>
            <person name="Ma Q."/>
            <person name="Ju M."/>
            <person name="Zhao R."/>
            <person name="Li G."/>
            <person name="Mu C."/>
            <person name="Tian Q."/>
            <person name="Mei H."/>
            <person name="Zhang T."/>
            <person name="Gao T."/>
            <person name="Zhang H."/>
        </authorList>
    </citation>
    <scope>NUCLEOTIDE SEQUENCE</scope>
    <source>
        <strain evidence="1">G02</strain>
    </source>
</reference>
<dbReference type="Pfam" id="PF08284">
    <property type="entry name" value="RVP_2"/>
    <property type="match status" value="1"/>
</dbReference>
<dbReference type="InterPro" id="IPR021109">
    <property type="entry name" value="Peptidase_aspartic_dom_sf"/>
</dbReference>
<accession>A0AAW2Q1E6</accession>